<keyword evidence="3" id="KW-0963">Cytoplasm</keyword>
<comment type="subcellular location">
    <subcellularLocation>
        <location evidence="1">Cell projection</location>
        <location evidence="1">Cilium</location>
    </subcellularLocation>
    <subcellularLocation>
        <location evidence="2">Cytoplasm</location>
    </subcellularLocation>
</comment>
<feature type="domain" description="HYDIN/VesB/CFA65-like Ig-like" evidence="7">
    <location>
        <begin position="73"/>
        <end position="165"/>
    </location>
</feature>
<evidence type="ECO:0000313" key="10">
    <source>
        <dbReference type="Proteomes" id="UP000256970"/>
    </source>
</evidence>
<feature type="region of interest" description="Disordered" evidence="6">
    <location>
        <begin position="366"/>
        <end position="402"/>
    </location>
</feature>
<evidence type="ECO:0000256" key="1">
    <source>
        <dbReference type="ARBA" id="ARBA00004138"/>
    </source>
</evidence>
<dbReference type="GO" id="GO:0044458">
    <property type="term" value="P:motile cilium assembly"/>
    <property type="evidence" value="ECO:0007669"/>
    <property type="project" value="TreeGrafter"/>
</dbReference>
<dbReference type="AlphaFoldDB" id="A0A383WQ08"/>
<dbReference type="PANTHER" id="PTHR46500">
    <property type="entry name" value="CILIA- AND FLAGELLA-ASSOCIATED PROTEIN 221"/>
    <property type="match status" value="1"/>
</dbReference>
<dbReference type="GO" id="GO:0097729">
    <property type="term" value="C:9+2 motile cilium"/>
    <property type="evidence" value="ECO:0007669"/>
    <property type="project" value="TreeGrafter"/>
</dbReference>
<dbReference type="PANTHER" id="PTHR46500:SF1">
    <property type="entry name" value="CILIA- AND FLAGELLA-ASSOCIATED PROTEIN 221"/>
    <property type="match status" value="1"/>
</dbReference>
<organism evidence="9 10">
    <name type="scientific">Tetradesmus obliquus</name>
    <name type="common">Green alga</name>
    <name type="synonym">Acutodesmus obliquus</name>
    <dbReference type="NCBI Taxonomy" id="3088"/>
    <lineage>
        <taxon>Eukaryota</taxon>
        <taxon>Viridiplantae</taxon>
        <taxon>Chlorophyta</taxon>
        <taxon>core chlorophytes</taxon>
        <taxon>Chlorophyceae</taxon>
        <taxon>CS clade</taxon>
        <taxon>Sphaeropleales</taxon>
        <taxon>Scenedesmaceae</taxon>
        <taxon>Tetradesmus</taxon>
    </lineage>
</organism>
<gene>
    <name evidence="9" type="ORF">BQ4739_LOCUS19102</name>
    <name evidence="8" type="ORF">BQ4739_LOCUS8026</name>
</gene>
<dbReference type="InterPro" id="IPR029676">
    <property type="entry name" value="CFAP221"/>
</dbReference>
<dbReference type="GO" id="GO:0003341">
    <property type="term" value="P:cilium movement"/>
    <property type="evidence" value="ECO:0007669"/>
    <property type="project" value="InterPro"/>
</dbReference>
<evidence type="ECO:0000256" key="2">
    <source>
        <dbReference type="ARBA" id="ARBA00004496"/>
    </source>
</evidence>
<sequence>MLGKLVKRLAVALQVTHQRKPGSIAPGLSEQLIVEFTGQQLRYHYDCIRVQTEGGGLLIPLHAYPVMNEAQLPKRLDLGKVALGESTTQQLQLSCKLPLDFGFTVTVTKHNKAFTVSPMSGTVPANGSAAISITFMPASLATEELQLQVLLDEYNAKPMPVTVTGSAVAGLAKDRLVAAAMSSSSSSSTDAGVLQQAGRQAGQLASSAAGTICNRGGGTTRGGAGGGDAYTVQQKQTQLTSSSKAGSTLKRSTLLPALPNRQQPEVLQGDTCFPASLSTQHDINCVLTQQPGKLRSKDIKTAIASRKRELQSEQQELEAVLAAGTAAGLHPLDQPDIQPAIKEALFQLQLQQAEADAKHCTGLVGSQGQVLGQDPPSPDTVKQLKAARQAALDQHQRETQEAATHRLELELGEAGALHVLLEPQQQHNSVDSIDQHAQSAGPTSSNSSSIQQSYAGLEGFQPQWLLLEGNEWRKRVQVTQRFVNAVRVVMYRNRAHARLQKLKLLAVRLRGNRDHMAGAAVQEVMLESTLVIRPGLPPAQLLLPERVRLAQLPLYRPARFSVHSEVEPGQYGDFTMLQQQPYKAEFEYKLLGYAAEDYPGLIPYLPPCKDQPLMVGAAEEAAGELPSCLLPASLADAEVEAMPEALAASPFVQLEMGSRYTNDQVFVPLGPRWGCEPEALLQPRLYPYHDSAAKEAAGSCSIRALAAAPLRSHSWLPLQNPWQAGGAAEAPALLLGPDPALLEPDAPEDADKPQVAFKVPDIGPYIPEDAAAAADAHASSTPLARQQHQEETDVQKAQQLQAAVSGLKSSVDAYNQLLARPHRMAIRP</sequence>
<dbReference type="Pfam" id="PF22544">
    <property type="entry name" value="HYDIN_VesB_CFA65-like_Ig"/>
    <property type="match status" value="1"/>
</dbReference>
<name>A0A383WQ08_TETOB</name>
<dbReference type="InterPro" id="IPR053879">
    <property type="entry name" value="HYDIN_VesB_CFA65-like_Ig"/>
</dbReference>
<dbReference type="Gene3D" id="2.60.40.10">
    <property type="entry name" value="Immunoglobulins"/>
    <property type="match status" value="1"/>
</dbReference>
<keyword evidence="5" id="KW-0966">Cell projection</keyword>
<dbReference type="EMBL" id="FNXT01001340">
    <property type="protein sequence ID" value="SZX78796.1"/>
    <property type="molecule type" value="Genomic_DNA"/>
</dbReference>
<accession>A0A383WQ08</accession>
<evidence type="ECO:0000256" key="6">
    <source>
        <dbReference type="SAM" id="MobiDB-lite"/>
    </source>
</evidence>
<dbReference type="InterPro" id="IPR013783">
    <property type="entry name" value="Ig-like_fold"/>
</dbReference>
<protein>
    <recommendedName>
        <fullName evidence="7">HYDIN/VesB/CFA65-like Ig-like domain-containing protein</fullName>
    </recommendedName>
</protein>
<keyword evidence="4" id="KW-0969">Cilium</keyword>
<evidence type="ECO:0000259" key="7">
    <source>
        <dbReference type="Pfam" id="PF22544"/>
    </source>
</evidence>
<proteinExistence type="predicted"/>
<evidence type="ECO:0000313" key="8">
    <source>
        <dbReference type="EMBL" id="SZX67654.1"/>
    </source>
</evidence>
<feature type="compositionally biased region" description="Polar residues" evidence="6">
    <location>
        <begin position="427"/>
        <end position="443"/>
    </location>
</feature>
<evidence type="ECO:0000256" key="4">
    <source>
        <dbReference type="ARBA" id="ARBA00023069"/>
    </source>
</evidence>
<dbReference type="EMBL" id="FNXT01000807">
    <property type="protein sequence ID" value="SZX67654.1"/>
    <property type="molecule type" value="Genomic_DNA"/>
</dbReference>
<evidence type="ECO:0000256" key="3">
    <source>
        <dbReference type="ARBA" id="ARBA00022490"/>
    </source>
</evidence>
<feature type="region of interest" description="Disordered" evidence="6">
    <location>
        <begin position="427"/>
        <end position="451"/>
    </location>
</feature>
<reference evidence="9 10" key="1">
    <citation type="submission" date="2016-10" db="EMBL/GenBank/DDBJ databases">
        <authorList>
            <person name="Cai Z."/>
        </authorList>
    </citation>
    <scope>NUCLEOTIDE SEQUENCE [LARGE SCALE GENOMIC DNA]</scope>
</reference>
<keyword evidence="10" id="KW-1185">Reference proteome</keyword>
<evidence type="ECO:0000313" key="9">
    <source>
        <dbReference type="EMBL" id="SZX78796.1"/>
    </source>
</evidence>
<evidence type="ECO:0000256" key="5">
    <source>
        <dbReference type="ARBA" id="ARBA00023273"/>
    </source>
</evidence>
<feature type="region of interest" description="Disordered" evidence="6">
    <location>
        <begin position="771"/>
        <end position="795"/>
    </location>
</feature>
<dbReference type="Proteomes" id="UP000256970">
    <property type="component" value="Unassembled WGS sequence"/>
</dbReference>
<dbReference type="STRING" id="3088.A0A383WQ08"/>